<evidence type="ECO:0000313" key="1">
    <source>
        <dbReference type="EMBL" id="APV43707.1"/>
    </source>
</evidence>
<organism evidence="1 2">
    <name type="scientific">Dehalogenimonas formicexedens</name>
    <dbReference type="NCBI Taxonomy" id="1839801"/>
    <lineage>
        <taxon>Bacteria</taxon>
        <taxon>Bacillati</taxon>
        <taxon>Chloroflexota</taxon>
        <taxon>Dehalococcoidia</taxon>
        <taxon>Dehalococcoidales</taxon>
        <taxon>Dehalococcoidaceae</taxon>
        <taxon>Dehalogenimonas</taxon>
    </lineage>
</organism>
<name>A0A1P8F5E5_9CHLR</name>
<dbReference type="Proteomes" id="UP000185934">
    <property type="component" value="Chromosome"/>
</dbReference>
<evidence type="ECO:0008006" key="3">
    <source>
        <dbReference type="Google" id="ProtNLM"/>
    </source>
</evidence>
<accession>A0A1P8F5E5</accession>
<dbReference type="InterPro" id="IPR021527">
    <property type="entry name" value="DUF2795"/>
</dbReference>
<keyword evidence="2" id="KW-1185">Reference proteome</keyword>
<reference evidence="2" key="1">
    <citation type="submission" date="2016-11" db="EMBL/GenBank/DDBJ databases">
        <title>Dehalogenimonas formicexedens sp. nov., a chlorinated alkane respiring bacterium isolated from contaminated groundwater.</title>
        <authorList>
            <person name="Key T.A."/>
            <person name="Bowman K.S."/>
            <person name="Lee I."/>
            <person name="Chun J."/>
            <person name="Albuquerque L."/>
            <person name="da Costa M.S."/>
            <person name="Rainey F.A."/>
            <person name="Moe W.M."/>
        </authorList>
    </citation>
    <scope>NUCLEOTIDE SEQUENCE [LARGE SCALE GENOMIC DNA]</scope>
    <source>
        <strain evidence="2">NSZ-14</strain>
    </source>
</reference>
<sequence length="86" mass="10225">MTMVMERRHALETKCHEKADYSRLEMREIEKSLRGMNYPATQTELIRKALMNHADNDVLAFLKMLPKGNFREFDDIEYFGWSLLVV</sequence>
<protein>
    <recommendedName>
        <fullName evidence="3">DUF2795 domain-containing protein</fullName>
    </recommendedName>
</protein>
<dbReference type="RefSeq" id="WP_076003493.1">
    <property type="nucleotide sequence ID" value="NZ_CP018258.1"/>
</dbReference>
<dbReference type="EMBL" id="CP018258">
    <property type="protein sequence ID" value="APV43707.1"/>
    <property type="molecule type" value="Genomic_DNA"/>
</dbReference>
<dbReference type="Pfam" id="PF11387">
    <property type="entry name" value="DUF2795"/>
    <property type="match status" value="1"/>
</dbReference>
<proteinExistence type="predicted"/>
<dbReference type="OrthoDB" id="6161020at2"/>
<dbReference type="KEGG" id="dfo:Dform_00347"/>
<evidence type="ECO:0000313" key="2">
    <source>
        <dbReference type="Proteomes" id="UP000185934"/>
    </source>
</evidence>
<dbReference type="AlphaFoldDB" id="A0A1P8F5E5"/>
<gene>
    <name evidence="1" type="ORF">Dform_00347</name>
</gene>
<dbReference type="STRING" id="1839801.Dform_00347"/>